<sequence length="247" mass="28060">MHPSGGVCILASTFLLTHGGLGHFVKVDVEFQHDAHLPPLKSSCRDPVTDCFSAPDDDQLHLFLSCSFDDIDETITSPARRYLPVCGPVDATNNMWKNIPWYPFQFRYSDQSRQGNFAVISNCTRVSTDKPIIGSDAIATLRTSVYQYVQPDFNCRRFYVSFWVLFSEPPVVFEHPDNTLRFFLSLELYRPRLSTNATLPQLKLWGNAPSDFDGIEENKWWFVLPTSPRTNLSAWCSLPITSTTVPI</sequence>
<gene>
    <name evidence="2" type="primary">RvY_11881</name>
    <name evidence="2" type="synonym">RvY_11881.2</name>
    <name evidence="2" type="ORF">RvY_11881-2</name>
</gene>
<proteinExistence type="predicted"/>
<dbReference type="EMBL" id="BDGG01000007">
    <property type="protein sequence ID" value="GAV01122.1"/>
    <property type="molecule type" value="Genomic_DNA"/>
</dbReference>
<name>A0A1D1VHL6_RAMVA</name>
<comment type="caution">
    <text evidence="2">The sequence shown here is derived from an EMBL/GenBank/DDBJ whole genome shotgun (WGS) entry which is preliminary data.</text>
</comment>
<protein>
    <submittedName>
        <fullName evidence="2">Uncharacterized protein</fullName>
    </submittedName>
</protein>
<evidence type="ECO:0000313" key="2">
    <source>
        <dbReference type="EMBL" id="GAV01122.1"/>
    </source>
</evidence>
<feature type="chain" id="PRO_5008898448" evidence="1">
    <location>
        <begin position="23"/>
        <end position="247"/>
    </location>
</feature>
<evidence type="ECO:0000313" key="3">
    <source>
        <dbReference type="Proteomes" id="UP000186922"/>
    </source>
</evidence>
<keyword evidence="3" id="KW-1185">Reference proteome</keyword>
<accession>A0A1D1VHL6</accession>
<keyword evidence="1" id="KW-0732">Signal</keyword>
<dbReference type="AlphaFoldDB" id="A0A1D1VHL6"/>
<reference evidence="2 3" key="1">
    <citation type="journal article" date="2016" name="Nat. Commun.">
        <title>Extremotolerant tardigrade genome and improved radiotolerance of human cultured cells by tardigrade-unique protein.</title>
        <authorList>
            <person name="Hashimoto T."/>
            <person name="Horikawa D.D."/>
            <person name="Saito Y."/>
            <person name="Kuwahara H."/>
            <person name="Kozuka-Hata H."/>
            <person name="Shin-I T."/>
            <person name="Minakuchi Y."/>
            <person name="Ohishi K."/>
            <person name="Motoyama A."/>
            <person name="Aizu T."/>
            <person name="Enomoto A."/>
            <person name="Kondo K."/>
            <person name="Tanaka S."/>
            <person name="Hara Y."/>
            <person name="Koshikawa S."/>
            <person name="Sagara H."/>
            <person name="Miura T."/>
            <person name="Yokobori S."/>
            <person name="Miyagawa K."/>
            <person name="Suzuki Y."/>
            <person name="Kubo T."/>
            <person name="Oyama M."/>
            <person name="Kohara Y."/>
            <person name="Fujiyama A."/>
            <person name="Arakawa K."/>
            <person name="Katayama T."/>
            <person name="Toyoda A."/>
            <person name="Kunieda T."/>
        </authorList>
    </citation>
    <scope>NUCLEOTIDE SEQUENCE [LARGE SCALE GENOMIC DNA]</scope>
    <source>
        <strain evidence="2 3">YOKOZUNA-1</strain>
    </source>
</reference>
<dbReference type="Proteomes" id="UP000186922">
    <property type="component" value="Unassembled WGS sequence"/>
</dbReference>
<evidence type="ECO:0000256" key="1">
    <source>
        <dbReference type="SAM" id="SignalP"/>
    </source>
</evidence>
<feature type="signal peptide" evidence="1">
    <location>
        <begin position="1"/>
        <end position="22"/>
    </location>
</feature>
<organism evidence="2 3">
    <name type="scientific">Ramazzottius varieornatus</name>
    <name type="common">Water bear</name>
    <name type="synonym">Tardigrade</name>
    <dbReference type="NCBI Taxonomy" id="947166"/>
    <lineage>
        <taxon>Eukaryota</taxon>
        <taxon>Metazoa</taxon>
        <taxon>Ecdysozoa</taxon>
        <taxon>Tardigrada</taxon>
        <taxon>Eutardigrada</taxon>
        <taxon>Parachela</taxon>
        <taxon>Hypsibioidea</taxon>
        <taxon>Ramazzottiidae</taxon>
        <taxon>Ramazzottius</taxon>
    </lineage>
</organism>